<sequence>MKAHIKLSIIKRIYVFLACLTSNFVHLALTSSITLFSFNVSASNDTLVDRDGDGLIDINTIEDLNAMRVSLEQSDLEFMLYGSMKGCPEKQCVGYELNANLDFDDNNDGKFDSNDSYWNAGEGWKPIQLINKRTVVFNGNSHEIRNLVINRKDYRNQVAGLFGKVNSLEISNLKLTDFYIQSRYSAGSIIGESLGHVSISNVHVNGEIIGPSYAGGLIGAHNSKYGSVPRSVDIDGVSINVQLFSTGDMGGVIGSVDSKASIRNAYIMVMAKGTGYFGGIVSKQIGKAGVSVNSAIVLAAKDPNVTGFALAYSHYKVNVEHSVIQTNFINSFDEVYLNLGINISEEESWISPESSVDSVVVLTEEDEKLIQHHVGANRFDSTNIKGLSRTKFIPNIKILGTWYRDSDKDGYFDRYDQWPFNAARAIDLDRDGYTEKVIPSFFVINIGTPKTQKKPFAVDQFPKNPFAAIDEDFDGLPDQWVKTCGNICQKQFSLTLDEHLFDFDNDGIVDTDDIDADGDGKEDMDSNSNGLIEIRTSQELVDFLKHDPFGFGTGLRRVSEKKAASGCPFKTIGRRTRRQCHGYELVNDIEFPIGKGVLVNWEQIKSFGAVLDGNGYSVKGIRQMHSPEDDESNFNIGLFQQMQRAEIRNINFENGLFYGEQNHAHGVLASSIQLSKIVNVSFEARTLHTARDKSEIHIPSFKGLVGNVIDSDVIGLSFEGVIDTSARVVNGLIGRSENSNIEDISLIARVVKTGCQTVNAFGSNLSKTIISNAWVAMDLIEDENGGCDNSVHIVSKEINSTNLSHFVASFRSNRQDQIFDYFSSAKGEVGLSNGLVITGHKLASIPKSMTSNLNISIDSIGELIAKKEDIKFQQLALVRKNYEAPLEFTRKSVVCDEVDCIEELFSAEFLDVIEWNSGKNTVKPKLLLGNIEYKDTDLDGFPNHLDMAPRDVNFSIDRDRDMVFDYFNSACDEECKRSISMPVDQLPDLPFASLDNDKDGLADAWNSNCDSDCQRLNIKYLDNYVDDFDNDGIPDSNDNDWDNNGKDDADADHNGLIDVNSLDDFSAIRFSPSGSSKKVSKDAKRDFSGCRPLNRHGVFTSRCVGYELKKNLDFDTNANNKVDPEDQFYHEDRERGRLTNWSPVYEFNTFSSVLEGNNFELRNLFINDDSTHRSLFNSLHNAKIKNLTLRGSLNRIHSEDPSFLASKIKGSELNNVHIEGGLRVYKGHGQGFAEDIIHSKFDNVSFNGIIVGEMNKVSSINGIARWAKLSEFNNIKIEGYFHGAKAVAGLFGSMASADVMNADIDGVFHGFDQAAGLVERMSSDSMIRNAAIRGDIHSQGDAAGVARYIFRNNILENIIVLASIQGEMSVGGVVAEISSSDNLLLNVSSRGTIRGFGEVGGIVGLVDNQDGNRIIGCSVSSEISGRQYVGGVVGRAGTLDIIGCDSMANVAGYIYVGGISGGHFGGLISNSRSEGSIRGVDSVGGLAGFVGFKDISMKLQRNYVTGNIIGDKFSDALIGFKNGSLESINNFWAIDTTNQLESVGSSDTSFGVLQEHLKCTGTSSAHCTNADAISVDNYISIPWGHSINIEDLGQYKVKVGWDFGNSVSLPVPRVEYIKRDVRPQ</sequence>
<accession>Q1N5S2</accession>
<evidence type="ECO:0000256" key="2">
    <source>
        <dbReference type="SAM" id="Phobius"/>
    </source>
</evidence>
<protein>
    <submittedName>
        <fullName evidence="3">GluG</fullName>
    </submittedName>
</protein>
<reference evidence="3 4" key="1">
    <citation type="submission" date="2006-03" db="EMBL/GenBank/DDBJ databases">
        <authorList>
            <person name="Pinhassi J."/>
            <person name="Pedros-Alio C."/>
            <person name="Ferriera S."/>
            <person name="Johnson J."/>
            <person name="Kravitz S."/>
            <person name="Halpern A."/>
            <person name="Remington K."/>
            <person name="Beeson K."/>
            <person name="Tran B."/>
            <person name="Rogers Y.-H."/>
            <person name="Friedman R."/>
            <person name="Venter J.C."/>
        </authorList>
    </citation>
    <scope>NUCLEOTIDE SEQUENCE [LARGE SCALE GENOMIC DNA]</scope>
    <source>
        <strain evidence="3 4">RED65</strain>
    </source>
</reference>
<evidence type="ECO:0000313" key="4">
    <source>
        <dbReference type="Proteomes" id="UP000004263"/>
    </source>
</evidence>
<feature type="region of interest" description="Disordered" evidence="1">
    <location>
        <begin position="1034"/>
        <end position="1053"/>
    </location>
</feature>
<proteinExistence type="predicted"/>
<dbReference type="EMBL" id="AAQH01000001">
    <property type="protein sequence ID" value="EAT13870.1"/>
    <property type="molecule type" value="Genomic_DNA"/>
</dbReference>
<keyword evidence="2" id="KW-0812">Transmembrane</keyword>
<dbReference type="RefSeq" id="WP_007017291.1">
    <property type="nucleotide sequence ID" value="NZ_CH724113.1"/>
</dbReference>
<feature type="compositionally biased region" description="Basic and acidic residues" evidence="1">
    <location>
        <begin position="1043"/>
        <end position="1053"/>
    </location>
</feature>
<keyword evidence="2" id="KW-1133">Transmembrane helix</keyword>
<dbReference type="HOGENOM" id="CLU_243399_0_0_6"/>
<comment type="caution">
    <text evidence="3">The sequence shown here is derived from an EMBL/GenBank/DDBJ whole genome shotgun (WGS) entry which is preliminary data.</text>
</comment>
<dbReference type="Gene3D" id="2.160.20.110">
    <property type="match status" value="4"/>
</dbReference>
<dbReference type="OrthoDB" id="218680at2"/>
<organism evidence="3 4">
    <name type="scientific">Bermanella marisrubri</name>
    <dbReference type="NCBI Taxonomy" id="207949"/>
    <lineage>
        <taxon>Bacteria</taxon>
        <taxon>Pseudomonadati</taxon>
        <taxon>Pseudomonadota</taxon>
        <taxon>Gammaproteobacteria</taxon>
        <taxon>Oceanospirillales</taxon>
        <taxon>Oceanospirillaceae</taxon>
        <taxon>Bermanella</taxon>
    </lineage>
</organism>
<keyword evidence="2" id="KW-0472">Membrane</keyword>
<evidence type="ECO:0000313" key="3">
    <source>
        <dbReference type="EMBL" id="EAT13870.1"/>
    </source>
</evidence>
<dbReference type="STRING" id="207949.RED65_10769"/>
<gene>
    <name evidence="3" type="ORF">RED65_10769</name>
</gene>
<evidence type="ECO:0000256" key="1">
    <source>
        <dbReference type="SAM" id="MobiDB-lite"/>
    </source>
</evidence>
<dbReference type="Proteomes" id="UP000004263">
    <property type="component" value="Unassembled WGS sequence"/>
</dbReference>
<name>Q1N5S2_9GAMM</name>
<feature type="transmembrane region" description="Helical" evidence="2">
    <location>
        <begin position="12"/>
        <end position="38"/>
    </location>
</feature>
<keyword evidence="4" id="KW-1185">Reference proteome</keyword>